<dbReference type="AlphaFoldDB" id="C0RFG0"/>
<dbReference type="EMBL" id="CP001488">
    <property type="protein sequence ID" value="ACO01632.1"/>
    <property type="molecule type" value="Genomic_DNA"/>
</dbReference>
<dbReference type="KEGG" id="bmi:BMEA_A1972"/>
<protein>
    <submittedName>
        <fullName evidence="1">Uncharacterized protein</fullName>
    </submittedName>
</protein>
<accession>C0RFG0</accession>
<organism evidence="1 2">
    <name type="scientific">Brucella melitensis biotype 2 (strain ATCC 23457)</name>
    <dbReference type="NCBI Taxonomy" id="546272"/>
    <lineage>
        <taxon>Bacteria</taxon>
        <taxon>Pseudomonadati</taxon>
        <taxon>Pseudomonadota</taxon>
        <taxon>Alphaproteobacteria</taxon>
        <taxon>Hyphomicrobiales</taxon>
        <taxon>Brucellaceae</taxon>
        <taxon>Brucella/Ochrobactrum group</taxon>
        <taxon>Brucella</taxon>
    </lineage>
</organism>
<proteinExistence type="predicted"/>
<dbReference type="Proteomes" id="UP000001748">
    <property type="component" value="Chromosome I"/>
</dbReference>
<sequence>MPRFWRSEPVSKFAMPALQMSLFERGFQAKCIFLGLFAGIE</sequence>
<name>C0RFG0_BRUMB</name>
<evidence type="ECO:0000313" key="1">
    <source>
        <dbReference type="EMBL" id="ACO01632.1"/>
    </source>
</evidence>
<evidence type="ECO:0000313" key="2">
    <source>
        <dbReference type="Proteomes" id="UP000001748"/>
    </source>
</evidence>
<dbReference type="HOGENOM" id="CLU_3266757_0_0_5"/>
<gene>
    <name evidence="1" type="ordered locus">BMEA_A1972</name>
</gene>
<reference evidence="2" key="1">
    <citation type="submission" date="2009-03" db="EMBL/GenBank/DDBJ databases">
        <title>Brucella melitensis ATCC 23457 whole genome shotgun sequencing project.</title>
        <authorList>
            <person name="Setubal J.C."/>
            <person name="Boyle S."/>
            <person name="Crasta O.R."/>
            <person name="Gillespie J.J."/>
            <person name="Kenyon R.W."/>
            <person name="Lu J."/>
            <person name="Mane S."/>
            <person name="Nagrani S."/>
            <person name="Shallom J.M."/>
            <person name="Shallom S."/>
            <person name="Shukla M."/>
            <person name="Snyder E.E."/>
            <person name="Sobral B.W."/>
            <person name="Wattam A.R."/>
            <person name="Will R."/>
            <person name="Williams K."/>
            <person name="Yoo H."/>
            <person name="Munk C."/>
            <person name="Tapia R."/>
            <person name="Han C."/>
            <person name="Detter J.C."/>
            <person name="Bruce D."/>
            <person name="Brettin T.S."/>
        </authorList>
    </citation>
    <scope>NUCLEOTIDE SEQUENCE [LARGE SCALE GENOMIC DNA]</scope>
    <source>
        <strain evidence="2">ATCC 23457</strain>
    </source>
</reference>